<dbReference type="SUPFAM" id="SSF82171">
    <property type="entry name" value="DPP6 N-terminal domain-like"/>
    <property type="match status" value="1"/>
</dbReference>
<feature type="region of interest" description="Disordered" evidence="1">
    <location>
        <begin position="580"/>
        <end position="602"/>
    </location>
</feature>
<reference evidence="3 4" key="1">
    <citation type="submission" date="2020-08" db="EMBL/GenBank/DDBJ databases">
        <title>Genomic Encyclopedia of Type Strains, Phase III (KMG-III): the genomes of soil and plant-associated and newly described type strains.</title>
        <authorList>
            <person name="Whitman W."/>
        </authorList>
    </citation>
    <scope>NUCLEOTIDE SEQUENCE [LARGE SCALE GENOMIC DNA]</scope>
    <source>
        <strain evidence="3 4">CECT 3287</strain>
    </source>
</reference>
<evidence type="ECO:0000313" key="3">
    <source>
        <dbReference type="EMBL" id="MBB3098885.1"/>
    </source>
</evidence>
<dbReference type="Proteomes" id="UP000590749">
    <property type="component" value="Unassembled WGS sequence"/>
</dbReference>
<accession>A0A7W5AMN2</accession>
<comment type="caution">
    <text evidence="3">The sequence shown here is derived from an EMBL/GenBank/DDBJ whole genome shotgun (WGS) entry which is preliminary data.</text>
</comment>
<dbReference type="AlphaFoldDB" id="A0A7W5AMN2"/>
<protein>
    <recommendedName>
        <fullName evidence="2">Lipoprotein LpqB C-terminal domain-containing protein</fullName>
    </recommendedName>
</protein>
<organism evidence="3 4">
    <name type="scientific">Actinoplanes campanulatus</name>
    <dbReference type="NCBI Taxonomy" id="113559"/>
    <lineage>
        <taxon>Bacteria</taxon>
        <taxon>Bacillati</taxon>
        <taxon>Actinomycetota</taxon>
        <taxon>Actinomycetes</taxon>
        <taxon>Micromonosporales</taxon>
        <taxon>Micromonosporaceae</taxon>
        <taxon>Actinoplanes</taxon>
    </lineage>
</organism>
<name>A0A7W5AMN2_9ACTN</name>
<feature type="domain" description="Lipoprotein LpqB C-terminal" evidence="2">
    <location>
        <begin position="325"/>
        <end position="524"/>
    </location>
</feature>
<keyword evidence="4" id="KW-1185">Reference proteome</keyword>
<dbReference type="RefSeq" id="WP_183224960.1">
    <property type="nucleotide sequence ID" value="NZ_BMPW01000018.1"/>
</dbReference>
<dbReference type="PROSITE" id="PS51257">
    <property type="entry name" value="PROKAR_LIPOPROTEIN"/>
    <property type="match status" value="1"/>
</dbReference>
<gene>
    <name evidence="3" type="ORF">FHR83_006584</name>
</gene>
<feature type="region of interest" description="Disordered" evidence="1">
    <location>
        <begin position="25"/>
        <end position="47"/>
    </location>
</feature>
<proteinExistence type="predicted"/>
<evidence type="ECO:0000256" key="1">
    <source>
        <dbReference type="SAM" id="MobiDB-lite"/>
    </source>
</evidence>
<sequence length="602" mass="64640">MLRRMIAGTTLVLVLLGGCGIPDGSDVTDLGPGPSTGISSGDGSLRSRLTRESTSDRAQFVTNYLQAAAGDYDTALERVKQFMSTPAKEHFNAPAAPRVIRTIDTPLLTKDQDKVKVEYELLGTLGKNGLIEPPAEPTTGTYEFTLTEVTGDGLFMVEAPPFLLLSTRGLDNFYEERTIYFWNTEYTGLVPDVRYLVGDVPIEQEPTIILGWLIGGPAPWLQDAVKPLPEGTRTEGKVPAIENNQLAITLSAQAVPTQDAEAAVDRLRRQLQWSLRRLPYEFLKLRIGHQEVRSYSGTDYLSSNPAHRLVPNPDRYVVYDRTVRRLVEPDRQTPDTVPGLNADNNKDVSRAAVTTTGSHVYAALVTGSGKNERLRVGFAPAGQVATLREITGLPGGIGYPVWAITPEGRTDGAAGLVIADGRLWRFRAQGGQALQVTWPGGTGKISAITVAPDGHRVALAIGGRLYRAVLTISGDGLALSGMQELDPPLESVTAVDFTSEGWLTVAGTDRSSKRIAIEDVSIDAALQSDRLADIGTNAVSYLTTYPANPESNRPTGSTLMYSTGIDAWEGLSTSVQLKAGSLAGPSSEPRPGVVPGAPFFLD</sequence>
<evidence type="ECO:0000259" key="2">
    <source>
        <dbReference type="Pfam" id="PF10647"/>
    </source>
</evidence>
<dbReference type="EMBL" id="JACHXF010000016">
    <property type="protein sequence ID" value="MBB3098885.1"/>
    <property type="molecule type" value="Genomic_DNA"/>
</dbReference>
<evidence type="ECO:0000313" key="4">
    <source>
        <dbReference type="Proteomes" id="UP000590749"/>
    </source>
</evidence>
<dbReference type="Pfam" id="PF10647">
    <property type="entry name" value="Gmad1"/>
    <property type="match status" value="1"/>
</dbReference>
<dbReference type="InterPro" id="IPR018910">
    <property type="entry name" value="LpqB_C"/>
</dbReference>